<dbReference type="InterPro" id="IPR001005">
    <property type="entry name" value="SANT/Myb"/>
</dbReference>
<organism evidence="7 8">
    <name type="scientific">Papaver somniferum</name>
    <name type="common">Opium poppy</name>
    <dbReference type="NCBI Taxonomy" id="3469"/>
    <lineage>
        <taxon>Eukaryota</taxon>
        <taxon>Viridiplantae</taxon>
        <taxon>Streptophyta</taxon>
        <taxon>Embryophyta</taxon>
        <taxon>Tracheophyta</taxon>
        <taxon>Spermatophyta</taxon>
        <taxon>Magnoliopsida</taxon>
        <taxon>Ranunculales</taxon>
        <taxon>Papaveraceae</taxon>
        <taxon>Papaveroideae</taxon>
        <taxon>Papaver</taxon>
    </lineage>
</organism>
<dbReference type="Proteomes" id="UP000316621">
    <property type="component" value="Chromosome 11"/>
</dbReference>
<keyword evidence="8" id="KW-1185">Reference proteome</keyword>
<name>A0A4Y7LG02_PAPSO</name>
<evidence type="ECO:0000256" key="4">
    <source>
        <dbReference type="SAM" id="MobiDB-lite"/>
    </source>
</evidence>
<dbReference type="Gramene" id="RZC83149">
    <property type="protein sequence ID" value="RZC83149"/>
    <property type="gene ID" value="C5167_045935"/>
</dbReference>
<dbReference type="FunFam" id="1.10.10.60:FF:000002">
    <property type="entry name" value="Myb family transcription factor"/>
    <property type="match status" value="1"/>
</dbReference>
<feature type="domain" description="MYB-CC type transcription factor LHEQLE-containing" evidence="6">
    <location>
        <begin position="308"/>
        <end position="354"/>
    </location>
</feature>
<dbReference type="AlphaFoldDB" id="A0A4Y7LG02"/>
<dbReference type="InterPro" id="IPR025756">
    <property type="entry name" value="Myb_CC_LHEQLE"/>
</dbReference>
<reference evidence="7 8" key="1">
    <citation type="journal article" date="2018" name="Science">
        <title>The opium poppy genome and morphinan production.</title>
        <authorList>
            <person name="Guo L."/>
            <person name="Winzer T."/>
            <person name="Yang X."/>
            <person name="Li Y."/>
            <person name="Ning Z."/>
            <person name="He Z."/>
            <person name="Teodor R."/>
            <person name="Lu Y."/>
            <person name="Bowser T.A."/>
            <person name="Graham I.A."/>
            <person name="Ye K."/>
        </authorList>
    </citation>
    <scope>NUCLEOTIDE SEQUENCE [LARGE SCALE GENOMIC DNA]</scope>
    <source>
        <strain evidence="8">cv. HN1</strain>
        <tissue evidence="7">Leaves</tissue>
    </source>
</reference>
<dbReference type="SUPFAM" id="SSF46689">
    <property type="entry name" value="Homeodomain-like"/>
    <property type="match status" value="1"/>
</dbReference>
<dbReference type="GO" id="GO:0003700">
    <property type="term" value="F:DNA-binding transcription factor activity"/>
    <property type="evidence" value="ECO:0007669"/>
    <property type="project" value="InterPro"/>
</dbReference>
<evidence type="ECO:0000256" key="2">
    <source>
        <dbReference type="ARBA" id="ARBA00023163"/>
    </source>
</evidence>
<gene>
    <name evidence="7" type="ORF">C5167_045935</name>
</gene>
<dbReference type="OrthoDB" id="551907at2759"/>
<feature type="region of interest" description="Disordered" evidence="4">
    <location>
        <begin position="282"/>
        <end position="304"/>
    </location>
</feature>
<feature type="compositionally biased region" description="Basic and acidic residues" evidence="4">
    <location>
        <begin position="286"/>
        <end position="296"/>
    </location>
</feature>
<dbReference type="STRING" id="3469.A0A4Y7LG02"/>
<dbReference type="NCBIfam" id="TIGR01557">
    <property type="entry name" value="myb_SHAQKYF"/>
    <property type="match status" value="1"/>
</dbReference>
<dbReference type="GO" id="GO:0003677">
    <property type="term" value="F:DNA binding"/>
    <property type="evidence" value="ECO:0007669"/>
    <property type="project" value="InterPro"/>
</dbReference>
<dbReference type="InterPro" id="IPR046955">
    <property type="entry name" value="PHR1-like"/>
</dbReference>
<dbReference type="OMA" id="HECFVES"/>
<feature type="domain" description="Myb-like" evidence="5">
    <location>
        <begin position="228"/>
        <end position="277"/>
    </location>
</feature>
<evidence type="ECO:0000256" key="1">
    <source>
        <dbReference type="ARBA" id="ARBA00023015"/>
    </source>
</evidence>
<dbReference type="Pfam" id="PF00249">
    <property type="entry name" value="Myb_DNA-binding"/>
    <property type="match status" value="1"/>
</dbReference>
<dbReference type="Pfam" id="PF14379">
    <property type="entry name" value="Myb_CC_LHEQLE"/>
    <property type="match status" value="1"/>
</dbReference>
<dbReference type="EMBL" id="CM010725">
    <property type="protein sequence ID" value="RZC83149.1"/>
    <property type="molecule type" value="Genomic_DNA"/>
</dbReference>
<accession>A0A4Y7LG02</accession>
<dbReference type="Gene3D" id="1.10.10.60">
    <property type="entry name" value="Homeodomain-like"/>
    <property type="match status" value="1"/>
</dbReference>
<evidence type="ECO:0000256" key="3">
    <source>
        <dbReference type="ARBA" id="ARBA00023242"/>
    </source>
</evidence>
<keyword evidence="2" id="KW-0804">Transcription</keyword>
<keyword evidence="1" id="KW-0805">Transcription regulation</keyword>
<evidence type="ECO:0000259" key="5">
    <source>
        <dbReference type="Pfam" id="PF00249"/>
    </source>
</evidence>
<proteinExistence type="predicted"/>
<evidence type="ECO:0008006" key="9">
    <source>
        <dbReference type="Google" id="ProtNLM"/>
    </source>
</evidence>
<evidence type="ECO:0000313" key="8">
    <source>
        <dbReference type="Proteomes" id="UP000316621"/>
    </source>
</evidence>
<dbReference type="InterPro" id="IPR009057">
    <property type="entry name" value="Homeodomain-like_sf"/>
</dbReference>
<sequence>MNTQKIEYQEQNYGSLNDNPCNLPNNSLEKFGSFRESGEMGMSFQSPLPVSEISLQLPNVTPAYTANSTNSISGRSGSVSSVFYANECYMNFPQHEYQYGTLPMVSQLPQNHNPDTSYQSSEEPYSVRLTKQDDIDLHSLDTLQSVVKRRLCSNQTQSSRPYVNSYQILQNDSLGYRNNGSYPLISIEGDQNSRNFLFHQDKLSQSSCSSGFAPVSPGVAISVKTRIRWTQDLHEKFVGCVNQLGGSEKATPKGILKLMQSEGLTIFHVKSHLQKYRTAKYMPESGDGKADRRTSLDDPAPLDPKTGLQITEALRLQLDVQRRLHEQLEIQRNLQLRIEEQGKQLKKMFDEQQKKKKTLFDIQNLDIMLTEEEEASTVEDVQVLCTGEGPNTLFDSKIS</sequence>
<dbReference type="InterPro" id="IPR006447">
    <property type="entry name" value="Myb_dom_plants"/>
</dbReference>
<evidence type="ECO:0000313" key="7">
    <source>
        <dbReference type="EMBL" id="RZC83149.1"/>
    </source>
</evidence>
<evidence type="ECO:0000259" key="6">
    <source>
        <dbReference type="Pfam" id="PF14379"/>
    </source>
</evidence>
<keyword evidence="3" id="KW-0539">Nucleus</keyword>
<dbReference type="PANTHER" id="PTHR31499:SF85">
    <property type="entry name" value="TRANSCRIPTION FACTOR MYB-RELATED FAMILY"/>
    <property type="match status" value="1"/>
</dbReference>
<protein>
    <recommendedName>
        <fullName evidence="9">HTH myb-type domain-containing protein</fullName>
    </recommendedName>
</protein>
<dbReference type="PANTHER" id="PTHR31499">
    <property type="entry name" value="MYB FAMILY TRANSCRIPTION FACTOR PHL11"/>
    <property type="match status" value="1"/>
</dbReference>